<dbReference type="InterPro" id="IPR007765">
    <property type="entry name" value="Baculo_p24"/>
</dbReference>
<evidence type="ECO:0000313" key="1">
    <source>
        <dbReference type="EMBL" id="ANY57452.1"/>
    </source>
</evidence>
<dbReference type="EMBL" id="KU666536">
    <property type="protein sequence ID" value="ANY57452.1"/>
    <property type="molecule type" value="Genomic_DNA"/>
</dbReference>
<accession>A0A1B2CS51</accession>
<gene>
    <name evidence="1" type="primary">p24</name>
    <name evidence="1" type="ORF">PhopGVgp063</name>
</gene>
<proteinExistence type="predicted"/>
<protein>
    <submittedName>
        <fullName evidence="1">p24 capsid protein</fullName>
    </submittedName>
</protein>
<organism evidence="1">
    <name type="scientific">Phthorimaea operculella granulovirus</name>
    <dbReference type="NCBI Taxonomy" id="192584"/>
    <lineage>
        <taxon>Viruses</taxon>
        <taxon>Viruses incertae sedis</taxon>
        <taxon>Naldaviricetes</taxon>
        <taxon>Lefavirales</taxon>
        <taxon>Baculoviridae</taxon>
        <taxon>Betabaculovirus</taxon>
        <taxon>Betabaculovirus phoperculellae</taxon>
    </lineage>
</organism>
<sequence>MSSFDYNFGPIEVFIVSNEDKQVDGYVEVNALSHLLAPFTRITGTQLWNNTHAAYKIQNNGKNFIHAIIVCKYLCVITDHQSSNYISLRQLVRDLLAGEQKEDEDKQKFDEIYDNTKFVRQFSDNLLSDINGLLCTFRTELLYSMINGEYKKEEPTETESESEKKSS</sequence>
<reference evidence="1" key="1">
    <citation type="journal article" date="2016" name="Arch. Virol.">
        <title>The comparative analysis of complete genome sequences from two South African betabaculoviruses: Phthorimaea operculella granulovirus and Plutella xylostella granulovirus.</title>
        <authorList>
            <person name="Jukes M.D."/>
            <person name="Motsoeneng B.M."/>
            <person name="Knox C.M."/>
            <person name="Hill M.P."/>
            <person name="Moore S.D."/>
        </authorList>
    </citation>
    <scope>NUCLEOTIDE SEQUENCE</scope>
    <source>
        <strain evidence="1">SA</strain>
    </source>
</reference>
<dbReference type="GO" id="GO:0019028">
    <property type="term" value="C:viral capsid"/>
    <property type="evidence" value="ECO:0007669"/>
    <property type="project" value="InterPro"/>
</dbReference>
<name>A0A1B2CS51_9BBAC</name>
<dbReference type="Pfam" id="PF05073">
    <property type="entry name" value="Baculo_p24"/>
    <property type="match status" value="1"/>
</dbReference>